<reference evidence="6 7" key="1">
    <citation type="submission" date="2019-04" db="EMBL/GenBank/DDBJ databases">
        <title>Draft genome of the big-headed turtle Platysternon megacephalum.</title>
        <authorList>
            <person name="Gong S."/>
        </authorList>
    </citation>
    <scope>NUCLEOTIDE SEQUENCE [LARGE SCALE GENOMIC DNA]</scope>
    <source>
        <strain evidence="6">DO16091913</strain>
        <tissue evidence="6">Muscle</tissue>
    </source>
</reference>
<feature type="domain" description="Fibronectin type-III" evidence="5">
    <location>
        <begin position="103"/>
        <end position="186"/>
    </location>
</feature>
<feature type="signal peptide" evidence="4">
    <location>
        <begin position="1"/>
        <end position="25"/>
    </location>
</feature>
<comment type="similarity">
    <text evidence="3">Belongs to the protein-tyrosine phosphatase family. Receptor class 3 subfamily.</text>
</comment>
<dbReference type="InterPro" id="IPR003961">
    <property type="entry name" value="FN3_dom"/>
</dbReference>
<comment type="caution">
    <text evidence="6">The sequence shown here is derived from an EMBL/GenBank/DDBJ whole genome shotgun (WGS) entry which is preliminary data.</text>
</comment>
<dbReference type="OrthoDB" id="10253954at2759"/>
<evidence type="ECO:0000313" key="7">
    <source>
        <dbReference type="Proteomes" id="UP000297703"/>
    </source>
</evidence>
<dbReference type="GO" id="GO:0004725">
    <property type="term" value="F:protein tyrosine phosphatase activity"/>
    <property type="evidence" value="ECO:0007669"/>
    <property type="project" value="UniProtKB-EC"/>
</dbReference>
<dbReference type="STRING" id="55544.A0A4D9ES77"/>
<dbReference type="SMART" id="SM00060">
    <property type="entry name" value="FN3"/>
    <property type="match status" value="4"/>
</dbReference>
<organism evidence="6 7">
    <name type="scientific">Platysternon megacephalum</name>
    <name type="common">big-headed turtle</name>
    <dbReference type="NCBI Taxonomy" id="55544"/>
    <lineage>
        <taxon>Eukaryota</taxon>
        <taxon>Metazoa</taxon>
        <taxon>Chordata</taxon>
        <taxon>Craniata</taxon>
        <taxon>Vertebrata</taxon>
        <taxon>Euteleostomi</taxon>
        <taxon>Archelosauria</taxon>
        <taxon>Testudinata</taxon>
        <taxon>Testudines</taxon>
        <taxon>Cryptodira</taxon>
        <taxon>Durocryptodira</taxon>
        <taxon>Testudinoidea</taxon>
        <taxon>Platysternidae</taxon>
        <taxon>Platysternon</taxon>
    </lineage>
</organism>
<dbReference type="GO" id="GO:0043235">
    <property type="term" value="C:receptor complex"/>
    <property type="evidence" value="ECO:0007669"/>
    <property type="project" value="TreeGrafter"/>
</dbReference>
<dbReference type="InterPro" id="IPR041201">
    <property type="entry name" value="PTPRJ_TM"/>
</dbReference>
<dbReference type="PANTHER" id="PTHR46957:SF5">
    <property type="entry name" value="PROTEIN-TYROSINE-PHOSPHATASE"/>
    <property type="match status" value="1"/>
</dbReference>
<dbReference type="InterPro" id="IPR013783">
    <property type="entry name" value="Ig-like_fold"/>
</dbReference>
<dbReference type="InterPro" id="IPR036116">
    <property type="entry name" value="FN3_sf"/>
</dbReference>
<evidence type="ECO:0000256" key="3">
    <source>
        <dbReference type="ARBA" id="ARBA00025789"/>
    </source>
</evidence>
<accession>A0A4D9ES77</accession>
<dbReference type="EC" id="3.1.3.48" evidence="1"/>
<dbReference type="Proteomes" id="UP000297703">
    <property type="component" value="Unassembled WGS sequence"/>
</dbReference>
<evidence type="ECO:0000256" key="4">
    <source>
        <dbReference type="SAM" id="SignalP"/>
    </source>
</evidence>
<name>A0A4D9ES77_9SAUR</name>
<keyword evidence="4" id="KW-0732">Signal</keyword>
<dbReference type="AlphaFoldDB" id="A0A4D9ES77"/>
<dbReference type="InterPro" id="IPR050713">
    <property type="entry name" value="RTP_Phos/Ushers"/>
</dbReference>
<dbReference type="Pfam" id="PF18861">
    <property type="entry name" value="PTP_tm"/>
    <property type="match status" value="1"/>
</dbReference>
<keyword evidence="2" id="KW-0677">Repeat</keyword>
<keyword evidence="7" id="KW-1185">Reference proteome</keyword>
<dbReference type="SUPFAM" id="SSF49265">
    <property type="entry name" value="Fibronectin type III"/>
    <property type="match status" value="3"/>
</dbReference>
<keyword evidence="6" id="KW-0675">Receptor</keyword>
<protein>
    <recommendedName>
        <fullName evidence="1">protein-tyrosine-phosphatase</fullName>
        <ecNumber evidence="1">3.1.3.48</ecNumber>
    </recommendedName>
</protein>
<proteinExistence type="inferred from homology"/>
<dbReference type="EMBL" id="QXTE01000066">
    <property type="protein sequence ID" value="TFK08664.1"/>
    <property type="molecule type" value="Genomic_DNA"/>
</dbReference>
<feature type="domain" description="Fibronectin type-III" evidence="5">
    <location>
        <begin position="370"/>
        <end position="460"/>
    </location>
</feature>
<evidence type="ECO:0000259" key="5">
    <source>
        <dbReference type="PROSITE" id="PS50853"/>
    </source>
</evidence>
<reference evidence="6 7" key="2">
    <citation type="submission" date="2019-04" db="EMBL/GenBank/DDBJ databases">
        <title>The genome sequence of big-headed turtle.</title>
        <authorList>
            <person name="Gong S."/>
        </authorList>
    </citation>
    <scope>NUCLEOTIDE SEQUENCE [LARGE SCALE GENOMIC DNA]</scope>
    <source>
        <strain evidence="6">DO16091913</strain>
        <tissue evidence="6">Muscle</tissue>
    </source>
</reference>
<dbReference type="FunFam" id="2.60.40.10:FF:000362">
    <property type="entry name" value="Receptor-type tyrosine-protein phosphatase eta"/>
    <property type="match status" value="3"/>
</dbReference>
<dbReference type="Gene3D" id="2.60.40.10">
    <property type="entry name" value="Immunoglobulins"/>
    <property type="match status" value="4"/>
</dbReference>
<evidence type="ECO:0000256" key="2">
    <source>
        <dbReference type="ARBA" id="ARBA00022737"/>
    </source>
</evidence>
<sequence length="747" mass="82612">MKQPGQLFLRLLLLLCLAQIKPAAACLKDCSSINVKATTTEINIDTLPKNLRISNVTFANGTLFRNSPLNNSIGGLSPGVQYIINFQNGTELCCKNITTKPSAVSELKVINIGTREVTLAWQNSDAEASKYTYWILSSPKNITSPDKSATITGLEPGTLYEITVFAQIAGTEGDATTIKTYTKPSPVSDIQPANIGTEQVTLMWKNNDAAAPNYTYVIYTDGNGISPTRNQTSQNKSAEIVGLQPGTPYNFTIVPLAADNMTKGDLTVKRLYTRPNPVFDLKVINISTTEVNLRWQNNDTAASQYTYIVVTEENGFLTNKSNTYQLTTTVFGARITGLIPGTSYTFTVFPQAGDKITGGNRKNITYYAAPVSSFNCTPVTKEPKLTLKWERPAGKSIDFSINTFNDAWSNETLVLAGILDTTITNLNYSTSYNVSIITRSCGKESLPVEITCVTSITDPPAPVEKPNITSITHNSFKIQFSGFVSKNGPLMAYAIVITTAKEGNKPPNSSLSYTYSDFKEKKTNTYITDVMTATQMRAFSSRSDSSQYEMEVGNRLKSYAYSNAPLEPLGSYWASVAGFTKIEFNDGERIVEERSYVSFTPYSQAIALPQDPGKAKIKFCIECFAYIGPSWVLISILGKTPIDFNERRLGSKSIKVENFESYFKKQQADSNCGFAEEYEVCITSCYGVQLCIFTEGEKLASLWEVARHCLEERERGDQCQRLGVYKKYDFVTVKLFIIHGTVMVKNR</sequence>
<dbReference type="CDD" id="cd00063">
    <property type="entry name" value="FN3"/>
    <property type="match status" value="4"/>
</dbReference>
<dbReference type="PANTHER" id="PTHR46957">
    <property type="entry name" value="CYTOKINE RECEPTOR"/>
    <property type="match status" value="1"/>
</dbReference>
<gene>
    <name evidence="6" type="ORF">DR999_PMT08420</name>
</gene>
<evidence type="ECO:0000256" key="1">
    <source>
        <dbReference type="ARBA" id="ARBA00013064"/>
    </source>
</evidence>
<dbReference type="PROSITE" id="PS50853">
    <property type="entry name" value="FN3"/>
    <property type="match status" value="2"/>
</dbReference>
<evidence type="ECO:0000313" key="6">
    <source>
        <dbReference type="EMBL" id="TFK08664.1"/>
    </source>
</evidence>
<feature type="chain" id="PRO_5020026371" description="protein-tyrosine-phosphatase" evidence="4">
    <location>
        <begin position="26"/>
        <end position="747"/>
    </location>
</feature>
<dbReference type="Pfam" id="PF00041">
    <property type="entry name" value="fn3"/>
    <property type="match status" value="2"/>
</dbReference>